<dbReference type="Gene3D" id="3.40.630.40">
    <property type="entry name" value="Zn-dependent exopeptidases"/>
    <property type="match status" value="1"/>
</dbReference>
<feature type="domain" description="Peptidoglycan binding-like" evidence="1">
    <location>
        <begin position="3"/>
        <end position="56"/>
    </location>
</feature>
<dbReference type="EMBL" id="JBHLYQ010000001">
    <property type="protein sequence ID" value="MFC0080599.1"/>
    <property type="molecule type" value="Genomic_DNA"/>
</dbReference>
<protein>
    <submittedName>
        <fullName evidence="2">Peptidoglycan-binding protein</fullName>
    </submittedName>
</protein>
<proteinExistence type="predicted"/>
<comment type="caution">
    <text evidence="2">The sequence shown here is derived from an EMBL/GenBank/DDBJ whole genome shotgun (WGS) entry which is preliminary data.</text>
</comment>
<sequence length="241" mass="25653">MLRGDDVAELQQRLAALGFDPGRVDGIFGPTTAQAVAEFQENVGLPPDGMVGSTTLVELARVTPRHPELSLVSVVRDRERLLRGPRTLLRRRIALAEPGGLDALAAAVRRRLARRGALVVPILHPDGSVQAAMANRAEVDVFLGLRLEPTAAHCTCAYYAGYRYVSPGGQRLAEMVARAIDETLELVEATAVVGMSVPVLRETQMPAVRCELGPADLLVARLAEVAEALAGALEAWAAAPV</sequence>
<dbReference type="SUPFAM" id="SSF53187">
    <property type="entry name" value="Zn-dependent exopeptidases"/>
    <property type="match status" value="1"/>
</dbReference>
<dbReference type="InterPro" id="IPR002477">
    <property type="entry name" value="Peptidoglycan-bd-like"/>
</dbReference>
<evidence type="ECO:0000313" key="2">
    <source>
        <dbReference type="EMBL" id="MFC0080599.1"/>
    </source>
</evidence>
<accession>A0ABV6BYT5</accession>
<dbReference type="Pfam" id="PF01471">
    <property type="entry name" value="PG_binding_1"/>
    <property type="match status" value="1"/>
</dbReference>
<organism evidence="2 3">
    <name type="scientific">Aciditerrimonas ferrireducens</name>
    <dbReference type="NCBI Taxonomy" id="667306"/>
    <lineage>
        <taxon>Bacteria</taxon>
        <taxon>Bacillati</taxon>
        <taxon>Actinomycetota</taxon>
        <taxon>Acidimicrobiia</taxon>
        <taxon>Acidimicrobiales</taxon>
        <taxon>Acidimicrobiaceae</taxon>
        <taxon>Aciditerrimonas</taxon>
    </lineage>
</organism>
<dbReference type="SUPFAM" id="SSF47090">
    <property type="entry name" value="PGBD-like"/>
    <property type="match status" value="1"/>
</dbReference>
<dbReference type="Proteomes" id="UP001589788">
    <property type="component" value="Unassembled WGS sequence"/>
</dbReference>
<dbReference type="Gene3D" id="1.10.101.10">
    <property type="entry name" value="PGBD-like superfamily/PGBD"/>
    <property type="match status" value="1"/>
</dbReference>
<keyword evidence="3" id="KW-1185">Reference proteome</keyword>
<evidence type="ECO:0000313" key="3">
    <source>
        <dbReference type="Proteomes" id="UP001589788"/>
    </source>
</evidence>
<gene>
    <name evidence="2" type="ORF">ACFFRE_00305</name>
</gene>
<name>A0ABV6BYT5_9ACTN</name>
<dbReference type="InterPro" id="IPR036366">
    <property type="entry name" value="PGBDSf"/>
</dbReference>
<dbReference type="RefSeq" id="WP_377787026.1">
    <property type="nucleotide sequence ID" value="NZ_JBHLYQ010000001.1"/>
</dbReference>
<reference evidence="2 3" key="1">
    <citation type="submission" date="2024-09" db="EMBL/GenBank/DDBJ databases">
        <authorList>
            <person name="Sun Q."/>
            <person name="Mori K."/>
        </authorList>
    </citation>
    <scope>NUCLEOTIDE SEQUENCE [LARGE SCALE GENOMIC DNA]</scope>
    <source>
        <strain evidence="2 3">JCM 15389</strain>
    </source>
</reference>
<evidence type="ECO:0000259" key="1">
    <source>
        <dbReference type="Pfam" id="PF01471"/>
    </source>
</evidence>
<dbReference type="InterPro" id="IPR036365">
    <property type="entry name" value="PGBD-like_sf"/>
</dbReference>